<accession>A0A8H3WLA1</accession>
<dbReference type="Proteomes" id="UP000434172">
    <property type="component" value="Unassembled WGS sequence"/>
</dbReference>
<dbReference type="SUPFAM" id="SSF52047">
    <property type="entry name" value="RNI-like"/>
    <property type="match status" value="1"/>
</dbReference>
<protein>
    <submittedName>
        <fullName evidence="1">Uncharacterized protein</fullName>
    </submittedName>
</protein>
<dbReference type="EMBL" id="WOWK01000016">
    <property type="protein sequence ID" value="KAF0328625.1"/>
    <property type="molecule type" value="Genomic_DNA"/>
</dbReference>
<comment type="caution">
    <text evidence="1">The sequence shown here is derived from an EMBL/GenBank/DDBJ whole genome shotgun (WGS) entry which is preliminary data.</text>
</comment>
<evidence type="ECO:0000313" key="2">
    <source>
        <dbReference type="Proteomes" id="UP000434172"/>
    </source>
</evidence>
<sequence length="661" mass="75154">MEVLPATDDREAPQTVTMEGATHLIDLPDELILSILELLCRHCDGRNGGSFQAERDNHKGLVSFSKTCFRFHKLVRPYLFHHVCFNYDYLEIRERSWQGSKHEKALFRLLRSLAGDHVPDLDALEAAGKRSLANGIDDLATSIKHLEANLTPNLHVDSGKVGKKGPRGDAIGFDWLPEVLNRATQLEHLELHMELPLNKYGGFIWTMDRYGRDKYDSIKTLSLIYRADCYDKISKFDLRDTYMIINRCSNLATLEIHGIGGLGERFMEETDHVTSQLKTLRLTNCSLYLHEILILTSGIENLESFTLGRGELRRFQLIAEQGDYASVMMDSLISPANLTARLAGMSSHSLRHLELGPFDMKFWESLWHENPSGTTAENLENIRNATIGTLRSFEKLEHVQLAQDSILGVPNMWTSRHGIPDVWPGNIPVEEELGLRRIDTSLPDPDGTRLVSMLPRTLKYLRLTHVNNNLADSLLTFASAVADGEFHALKEVSLHGQDPLMERYRYGCRFQIELLFALERHWDFLGNHVLEKMKGLLERAGVNFSWDEMGSNRPPEGWPGNPMLQSLGMEPTPPMTQEEVAFKDFSKERHNRSIMLRRKYAALGSTGTLEEDNDPPVIVLLPGGRELHLNSRGEARLEYRNRDQWGNLVDEDPIQSDLDLD</sequence>
<proteinExistence type="predicted"/>
<evidence type="ECO:0000313" key="1">
    <source>
        <dbReference type="EMBL" id="KAF0328625.1"/>
    </source>
</evidence>
<keyword evidence="2" id="KW-1185">Reference proteome</keyword>
<reference evidence="1 2" key="1">
    <citation type="submission" date="2019-12" db="EMBL/GenBank/DDBJ databases">
        <title>A genome sequence resource for the geographically widespread anthracnose pathogen Colletotrichum asianum.</title>
        <authorList>
            <person name="Meng Y."/>
        </authorList>
    </citation>
    <scope>NUCLEOTIDE SEQUENCE [LARGE SCALE GENOMIC DNA]</scope>
    <source>
        <strain evidence="1 2">ICMP 18580</strain>
    </source>
</reference>
<gene>
    <name evidence="1" type="ORF">GQ607_004037</name>
</gene>
<dbReference type="OrthoDB" id="4840564at2759"/>
<dbReference type="AlphaFoldDB" id="A0A8H3WLA1"/>
<name>A0A8H3WLA1_9PEZI</name>
<organism evidence="1 2">
    <name type="scientific">Colletotrichum asianum</name>
    <dbReference type="NCBI Taxonomy" id="702518"/>
    <lineage>
        <taxon>Eukaryota</taxon>
        <taxon>Fungi</taxon>
        <taxon>Dikarya</taxon>
        <taxon>Ascomycota</taxon>
        <taxon>Pezizomycotina</taxon>
        <taxon>Sordariomycetes</taxon>
        <taxon>Hypocreomycetidae</taxon>
        <taxon>Glomerellales</taxon>
        <taxon>Glomerellaceae</taxon>
        <taxon>Colletotrichum</taxon>
        <taxon>Colletotrichum gloeosporioides species complex</taxon>
    </lineage>
</organism>